<dbReference type="Pfam" id="PF03457">
    <property type="entry name" value="HA"/>
    <property type="match status" value="3"/>
</dbReference>
<dbReference type="GO" id="GO:0003677">
    <property type="term" value="F:DNA binding"/>
    <property type="evidence" value="ECO:0007669"/>
    <property type="project" value="InterPro"/>
</dbReference>
<evidence type="ECO:0000313" key="2">
    <source>
        <dbReference type="EMBL" id="QBK91864.1"/>
    </source>
</evidence>
<keyword evidence="2" id="KW-0347">Helicase</keyword>
<accession>A0A481Z7L7</accession>
<dbReference type="SUPFAM" id="SSF52540">
    <property type="entry name" value="P-loop containing nucleoside triphosphate hydrolases"/>
    <property type="match status" value="1"/>
</dbReference>
<reference evidence="2" key="1">
    <citation type="journal article" date="2019" name="MBio">
        <title>Virus Genomes from Deep Sea Sediments Expand the Ocean Megavirome and Support Independent Origins of Viral Gigantism.</title>
        <authorList>
            <person name="Backstrom D."/>
            <person name="Yutin N."/>
            <person name="Jorgensen S.L."/>
            <person name="Dharamshi J."/>
            <person name="Homa F."/>
            <person name="Zaremba-Niedwiedzka K."/>
            <person name="Spang A."/>
            <person name="Wolf Y.I."/>
            <person name="Koonin E.V."/>
            <person name="Ettema T.J."/>
        </authorList>
    </citation>
    <scope>NUCLEOTIDE SEQUENCE</scope>
</reference>
<dbReference type="InterPro" id="IPR014001">
    <property type="entry name" value="Helicase_ATP-bd"/>
</dbReference>
<keyword evidence="2" id="KW-0547">Nucleotide-binding</keyword>
<dbReference type="SMART" id="SM00487">
    <property type="entry name" value="DEXDc"/>
    <property type="match status" value="1"/>
</dbReference>
<dbReference type="PROSITE" id="PS51192">
    <property type="entry name" value="HELICASE_ATP_BIND_1"/>
    <property type="match status" value="1"/>
</dbReference>
<dbReference type="Pfam" id="PF04851">
    <property type="entry name" value="ResIII"/>
    <property type="match status" value="1"/>
</dbReference>
<dbReference type="EMBL" id="MK500565">
    <property type="protein sequence ID" value="QBK91864.1"/>
    <property type="molecule type" value="Genomic_DNA"/>
</dbReference>
<dbReference type="Pfam" id="PF13156">
    <property type="entry name" value="Mrr_cat_2"/>
    <property type="match status" value="1"/>
</dbReference>
<keyword evidence="2" id="KW-0067">ATP-binding</keyword>
<protein>
    <submittedName>
        <fullName evidence="2">Helicase</fullName>
    </submittedName>
</protein>
<dbReference type="GO" id="GO:0005524">
    <property type="term" value="F:ATP binding"/>
    <property type="evidence" value="ECO:0007669"/>
    <property type="project" value="InterPro"/>
</dbReference>
<proteinExistence type="predicted"/>
<dbReference type="InterPro" id="IPR039442">
    <property type="entry name" value="Mrr-like_dom"/>
</dbReference>
<dbReference type="GO" id="GO:0004386">
    <property type="term" value="F:helicase activity"/>
    <property type="evidence" value="ECO:0007669"/>
    <property type="project" value="UniProtKB-KW"/>
</dbReference>
<gene>
    <name evidence="2" type="ORF">LCPAC304_02030</name>
</gene>
<dbReference type="Gene3D" id="3.40.50.300">
    <property type="entry name" value="P-loop containing nucleotide triphosphate hydrolases"/>
    <property type="match status" value="2"/>
</dbReference>
<dbReference type="PANTHER" id="PTHR33418:SF1">
    <property type="entry name" value="HELICASE-ASSOCIATED DOMAIN-CONTAINING PROTEIN"/>
    <property type="match status" value="1"/>
</dbReference>
<feature type="domain" description="Helicase ATP-binding" evidence="1">
    <location>
        <begin position="198"/>
        <end position="377"/>
    </location>
</feature>
<evidence type="ECO:0000259" key="1">
    <source>
        <dbReference type="PROSITE" id="PS51192"/>
    </source>
</evidence>
<dbReference type="InterPro" id="IPR027417">
    <property type="entry name" value="P-loop_NTPase"/>
</dbReference>
<keyword evidence="2" id="KW-0378">Hydrolase</keyword>
<dbReference type="InterPro" id="IPR005114">
    <property type="entry name" value="Helicase_assoc"/>
</dbReference>
<dbReference type="Gene3D" id="6.10.140.530">
    <property type="match status" value="5"/>
</dbReference>
<sequence length="1079" mass="125556">MFNTYIQPLSHCSTYEEIFKHISTYKTPKQKGDAFEVFAKFFFLHDERVKMYVKDVYAYWEPEGIPPTVMEDTDMPARDKGIDLIVETHLGNYWAIQVKFRSNPTTKLKWGEELATFESLYLRNHILCPKLERGILFTNTHGCPDQYNTHPLLSAFVHTDIIVSRNVLPALHELNGIVSKRIERSPRPYQLEILISAIALYLTQSRGKLILPCGAGKTLISVWIVKQYLQNGIFCNPHDKGKEKCDSPCVLVVLPTLDLVGQYMHTFLDEFPTYRGKTWNTLVIACQVTKKDQRYYTISIKEETWDTFFQGSGPKVVFSTFKSAPLFHEYCLKKKVRFDFTVVDEAHQTAGGKDKAIGKLLDPKKGCSDKFLFMTATEKILFENHKERVEGINCMSDETIYGNYIANISFRELYNRGEEEGESYLSDYQIKFMLDAAQDYNPSRYVLTKTAQKEKVATIQSHLAVLNMLSNAFERGEVTHVLAYCNRRKDATLLRQLAQCNQSELFQGVKLFVINGDQSVSVRKRTMLEYSQSPKAIIFNVMVLRMGVDLPITNGVAFCADITSVIDIVQMTMRGSRPYPGKKDFKILIPCVIEDVEAFLENKGDFRVVRRVLCALTDEDPELKEEWMLRCGLRINRKYNTHHRIGVCVEKVLPEDDVKKWKGHFQIGSLSSDKIIALRWEKKYQLVVEYVEKVGTFPPETTEYKDVQIGRWVSTQRSTKKEKKLSSERIKKLEAIDGWFWKLDLAEVWNRTYQILLEYVEEFKELPTNSTKYKNIRIGCWICGQREAKKGKKGRKTLFSEQVKKLEKIDGWFWELEEVWNRTYQILLEYVEECEILPMQSTEYKGVKIGDWVSTQRSTKKEKKLSSERTKKLEAIDGWFWKLDLAKVWNVKCELVLEYVREFGTLPQRSTVYKSVKIGIWKNNQRKQKIKGNLSSERIKKLEAVDGWFWKKDVEGPWNVNCQLVLEYVKKFGTLPSYKTVYKGVKIGIWRCNQLQAKKKGNLSSERIKKVETVDGWFWKKKYRPTIPLEQRIRQALSVERSSKSVTKAELKPFLDEHGETYTTNYTIAMLLEKASKYV</sequence>
<dbReference type="GO" id="GO:0016787">
    <property type="term" value="F:hydrolase activity"/>
    <property type="evidence" value="ECO:0007669"/>
    <property type="project" value="InterPro"/>
</dbReference>
<organism evidence="2">
    <name type="scientific">Pithovirus LCPAC304</name>
    <dbReference type="NCBI Taxonomy" id="2506594"/>
    <lineage>
        <taxon>Viruses</taxon>
        <taxon>Pithoviruses</taxon>
    </lineage>
</organism>
<name>A0A481Z7L7_9VIRU</name>
<dbReference type="PANTHER" id="PTHR33418">
    <property type="entry name" value="HELICASE-ASSOCIATED"/>
    <property type="match status" value="1"/>
</dbReference>
<dbReference type="InterPro" id="IPR006935">
    <property type="entry name" value="Helicase/UvrB_N"/>
</dbReference>